<dbReference type="InterPro" id="IPR010140">
    <property type="entry name" value="Histidinol_P_phosphatase_HisJ"/>
</dbReference>
<evidence type="ECO:0000313" key="4">
    <source>
        <dbReference type="EMBL" id="MBU3158605.1"/>
    </source>
</evidence>
<evidence type="ECO:0000313" key="5">
    <source>
        <dbReference type="Proteomes" id="UP000776252"/>
    </source>
</evidence>
<organism evidence="4 5">
    <name type="scientific">Clostridium frigoris</name>
    <dbReference type="NCBI Taxonomy" id="205327"/>
    <lineage>
        <taxon>Bacteria</taxon>
        <taxon>Bacillati</taxon>
        <taxon>Bacillota</taxon>
        <taxon>Clostridia</taxon>
        <taxon>Eubacteriales</taxon>
        <taxon>Clostridiaceae</taxon>
        <taxon>Clostridium</taxon>
    </lineage>
</organism>
<dbReference type="PANTHER" id="PTHR21039">
    <property type="entry name" value="HISTIDINOL PHOSPHATASE-RELATED"/>
    <property type="match status" value="1"/>
</dbReference>
<dbReference type="RefSeq" id="WP_216145763.1">
    <property type="nucleotide sequence ID" value="NZ_JAHLDV010000003.1"/>
</dbReference>
<keyword evidence="1 2" id="KW-0378">Hydrolase</keyword>
<dbReference type="PANTHER" id="PTHR21039:SF0">
    <property type="entry name" value="HISTIDINOL-PHOSPHATASE"/>
    <property type="match status" value="1"/>
</dbReference>
<feature type="domain" description="PHP" evidence="3">
    <location>
        <begin position="3"/>
        <end position="186"/>
    </location>
</feature>
<comment type="caution">
    <text evidence="4">The sequence shown here is derived from an EMBL/GenBank/DDBJ whole genome shotgun (WGS) entry which is preliminary data.</text>
</comment>
<reference evidence="4 5" key="1">
    <citation type="submission" date="2021-06" db="EMBL/GenBank/DDBJ databases">
        <title>Clostridia strains as spoilage organisms.</title>
        <authorList>
            <person name="Wambui J."/>
            <person name="Stephan R."/>
            <person name="Stevens M.J.A."/>
        </authorList>
    </citation>
    <scope>NUCLEOTIDE SEQUENCE [LARGE SCALE GENOMIC DNA]</scope>
    <source>
        <strain evidence="4 5">DSM 14204</strain>
    </source>
</reference>
<evidence type="ECO:0000259" key="3">
    <source>
        <dbReference type="Pfam" id="PF02811"/>
    </source>
</evidence>
<gene>
    <name evidence="4" type="ORF">KPL37_02305</name>
</gene>
<comment type="catalytic activity">
    <reaction evidence="2">
        <text>L-histidinol phosphate + H2O = L-histidinol + phosphate</text>
        <dbReference type="Rhea" id="RHEA:14465"/>
        <dbReference type="ChEBI" id="CHEBI:15377"/>
        <dbReference type="ChEBI" id="CHEBI:43474"/>
        <dbReference type="ChEBI" id="CHEBI:57699"/>
        <dbReference type="ChEBI" id="CHEBI:57980"/>
        <dbReference type="EC" id="3.1.3.15"/>
    </reaction>
</comment>
<evidence type="ECO:0000256" key="1">
    <source>
        <dbReference type="ARBA" id="ARBA00022801"/>
    </source>
</evidence>
<keyword evidence="5" id="KW-1185">Reference proteome</keyword>
<name>A0ABS6BQQ7_9CLOT</name>
<dbReference type="Pfam" id="PF02811">
    <property type="entry name" value="PHP"/>
    <property type="match status" value="1"/>
</dbReference>
<dbReference type="NCBIfam" id="NF004086">
    <property type="entry name" value="PRK05588.1"/>
    <property type="match status" value="1"/>
</dbReference>
<keyword evidence="2" id="KW-0368">Histidine biosynthesis</keyword>
<dbReference type="InterPro" id="IPR004013">
    <property type="entry name" value="PHP_dom"/>
</dbReference>
<evidence type="ECO:0000256" key="2">
    <source>
        <dbReference type="RuleBase" id="RU366003"/>
    </source>
</evidence>
<dbReference type="EC" id="3.1.3.15" evidence="2"/>
<dbReference type="NCBIfam" id="TIGR01856">
    <property type="entry name" value="hisJ_fam"/>
    <property type="match status" value="1"/>
</dbReference>
<comment type="similarity">
    <text evidence="2">Belongs to the PHP hydrolase family. HisK subfamily.</text>
</comment>
<accession>A0ABS6BQQ7</accession>
<comment type="pathway">
    <text evidence="2">Amino-acid biosynthesis; L-histidine biosynthesis; L-histidine from 5-phospho-alpha-D-ribose 1-diphosphate: step 8/9.</text>
</comment>
<dbReference type="EMBL" id="JAHLDV010000003">
    <property type="protein sequence ID" value="MBU3158605.1"/>
    <property type="molecule type" value="Genomic_DNA"/>
</dbReference>
<proteinExistence type="inferred from homology"/>
<protein>
    <recommendedName>
        <fullName evidence="2">Histidinol-phosphatase</fullName>
        <shortName evidence="2">HolPase</shortName>
        <ecNumber evidence="2">3.1.3.15</ecNumber>
    </recommendedName>
</protein>
<keyword evidence="2" id="KW-0028">Amino-acid biosynthesis</keyword>
<dbReference type="Proteomes" id="UP000776252">
    <property type="component" value="Unassembled WGS sequence"/>
</dbReference>
<sequence length="256" mass="30192">MIDSHIHTDFSDDSEMKVQFALEQSRKSGIGMTFTEHLDLKFPAGADMTFDIEKYFNDYEKYRSEKLMLGIEIGMQEVCLEENRQVASKYPFDYIIGSIHASAGEDIYYPKYYEGKTKKEAYDKYFLSMLANVEKHDFIDSLGHIDYISRYATYNDKEIHYKEFNEYINAIFKSIVQNEKVIEINTRRLENREAYNNLIDIYKAYRQIGGKYVTIGSDAHNSENIGAYFTQAIRLCEICKLRPVYFKKRKMEYMSI</sequence>